<dbReference type="GeneID" id="75909881"/>
<sequence length="591" mass="67968">MGNKVFSAEASISFSSFLLLQHNYLLSAYSQFTAMSLRKTHHSTTDRFDSETHSQIIDNPQDNIPEDTDRVSDVESDCSEHSVILFHVENYSELETIMQRFANRPSTPQHEDQYDLPNVLPDYTNPTPPILDIERMLQNPNPIISPIQMKVSYEDIMDVIMGKAQKDWCCLAFKIAPLKIDVAKDWRSRPKPIVDGLAAITLATFIGKDCTEDFGMATAAAFYKQASNRMDVLFDSMNADAVLAYFCLSYASNLMRLYDQQKTWGSLASIALFHLTQSDKSRPNFQELIRLCWCRWYYIDAWVGLSLNRPLLLRKDHPMHVPTLTEMIEQKTVTDPETLNLYHFAALGGVIRRAITGLKFRAFFDPNAPEGQVLPSKAYMDFTNDHRSWFALLQDATLSERSNINFVGPRKFNFKPKVDVHLHLSYHSIRLVILFQFLLPDSQPPNDMIFDTLDTISELLSGLEYLHEIGCDQSTYHHMFFAIHNAAKMVHHYSEDDDSTRVIAREQMLLNNHLLRGTSAYENDLFNLRFYGEKIDSDFELLEIEHTSEPLVDDYSIQVFRADPIAKNIRKKRAKKKGSMRMAINKRQGAM</sequence>
<dbReference type="CDD" id="cd12148">
    <property type="entry name" value="fungal_TF_MHR"/>
    <property type="match status" value="1"/>
</dbReference>
<evidence type="ECO:0000256" key="1">
    <source>
        <dbReference type="SAM" id="MobiDB-lite"/>
    </source>
</evidence>
<organism evidence="2 3">
    <name type="scientific">Umbelopsis ramanniana AG</name>
    <dbReference type="NCBI Taxonomy" id="1314678"/>
    <lineage>
        <taxon>Eukaryota</taxon>
        <taxon>Fungi</taxon>
        <taxon>Fungi incertae sedis</taxon>
        <taxon>Mucoromycota</taxon>
        <taxon>Mucoromycotina</taxon>
        <taxon>Umbelopsidomycetes</taxon>
        <taxon>Umbelopsidales</taxon>
        <taxon>Umbelopsidaceae</taxon>
        <taxon>Umbelopsis</taxon>
    </lineage>
</organism>
<feature type="compositionally biased region" description="Polar residues" evidence="1">
    <location>
        <begin position="53"/>
        <end position="62"/>
    </location>
</feature>
<evidence type="ECO:0000313" key="3">
    <source>
        <dbReference type="Proteomes" id="UP001206595"/>
    </source>
</evidence>
<evidence type="ECO:0000313" key="2">
    <source>
        <dbReference type="EMBL" id="KAI8582439.1"/>
    </source>
</evidence>
<evidence type="ECO:0008006" key="4">
    <source>
        <dbReference type="Google" id="ProtNLM"/>
    </source>
</evidence>
<dbReference type="RefSeq" id="XP_051447443.1">
    <property type="nucleotide sequence ID" value="XM_051584531.1"/>
</dbReference>
<gene>
    <name evidence="2" type="ORF">K450DRAFT_196821</name>
</gene>
<proteinExistence type="predicted"/>
<name>A0AAD5EFU8_UMBRA</name>
<accession>A0AAD5EFU8</accession>
<reference evidence="2" key="2">
    <citation type="journal article" date="2022" name="Proc. Natl. Acad. Sci. U.S.A.">
        <title>Diploid-dominant life cycles characterize the early evolution of Fungi.</title>
        <authorList>
            <person name="Amses K.R."/>
            <person name="Simmons D.R."/>
            <person name="Longcore J.E."/>
            <person name="Mondo S.J."/>
            <person name="Seto K."/>
            <person name="Jeronimo G.H."/>
            <person name="Bonds A.E."/>
            <person name="Quandt C.A."/>
            <person name="Davis W.J."/>
            <person name="Chang Y."/>
            <person name="Federici B.A."/>
            <person name="Kuo A."/>
            <person name="LaButti K."/>
            <person name="Pangilinan J."/>
            <person name="Andreopoulos W."/>
            <person name="Tritt A."/>
            <person name="Riley R."/>
            <person name="Hundley H."/>
            <person name="Johnson J."/>
            <person name="Lipzen A."/>
            <person name="Barry K."/>
            <person name="Lang B.F."/>
            <person name="Cuomo C.A."/>
            <person name="Buchler N.E."/>
            <person name="Grigoriev I.V."/>
            <person name="Spatafora J.W."/>
            <person name="Stajich J.E."/>
            <person name="James T.Y."/>
        </authorList>
    </citation>
    <scope>NUCLEOTIDE SEQUENCE</scope>
    <source>
        <strain evidence="2">AG</strain>
    </source>
</reference>
<protein>
    <recommendedName>
        <fullName evidence="4">Transcription factor domain-containing protein</fullName>
    </recommendedName>
</protein>
<feature type="region of interest" description="Disordered" evidence="1">
    <location>
        <begin position="45"/>
        <end position="71"/>
    </location>
</feature>
<comment type="caution">
    <text evidence="2">The sequence shown here is derived from an EMBL/GenBank/DDBJ whole genome shotgun (WGS) entry which is preliminary data.</text>
</comment>
<reference evidence="2" key="1">
    <citation type="submission" date="2021-06" db="EMBL/GenBank/DDBJ databases">
        <authorList>
            <consortium name="DOE Joint Genome Institute"/>
            <person name="Mondo S.J."/>
            <person name="Amses K.R."/>
            <person name="Simmons D.R."/>
            <person name="Longcore J.E."/>
            <person name="Seto K."/>
            <person name="Alves G.H."/>
            <person name="Bonds A.E."/>
            <person name="Quandt C.A."/>
            <person name="Davis W.J."/>
            <person name="Chang Y."/>
            <person name="Letcher P.M."/>
            <person name="Powell M.J."/>
            <person name="Kuo A."/>
            <person name="Labutti K."/>
            <person name="Pangilinan J."/>
            <person name="Andreopoulos W."/>
            <person name="Tritt A."/>
            <person name="Riley R."/>
            <person name="Hundley H."/>
            <person name="Johnson J."/>
            <person name="Lipzen A."/>
            <person name="Barry K."/>
            <person name="Berbee M.L."/>
            <person name="Buchler N.E."/>
            <person name="Grigoriev I.V."/>
            <person name="Spatafora J.W."/>
            <person name="Stajich J.E."/>
            <person name="James T.Y."/>
        </authorList>
    </citation>
    <scope>NUCLEOTIDE SEQUENCE</scope>
    <source>
        <strain evidence="2">AG</strain>
    </source>
</reference>
<dbReference type="Proteomes" id="UP001206595">
    <property type="component" value="Unassembled WGS sequence"/>
</dbReference>
<dbReference type="AlphaFoldDB" id="A0AAD5EFU8"/>
<keyword evidence="3" id="KW-1185">Reference proteome</keyword>
<dbReference type="EMBL" id="MU620900">
    <property type="protein sequence ID" value="KAI8582439.1"/>
    <property type="molecule type" value="Genomic_DNA"/>
</dbReference>